<organism evidence="2 3">
    <name type="scientific">Triangularia verruculosa</name>
    <dbReference type="NCBI Taxonomy" id="2587418"/>
    <lineage>
        <taxon>Eukaryota</taxon>
        <taxon>Fungi</taxon>
        <taxon>Dikarya</taxon>
        <taxon>Ascomycota</taxon>
        <taxon>Pezizomycotina</taxon>
        <taxon>Sordariomycetes</taxon>
        <taxon>Sordariomycetidae</taxon>
        <taxon>Sordariales</taxon>
        <taxon>Podosporaceae</taxon>
        <taxon>Triangularia</taxon>
    </lineage>
</organism>
<dbReference type="AlphaFoldDB" id="A0AAN6XI83"/>
<evidence type="ECO:0000313" key="3">
    <source>
        <dbReference type="Proteomes" id="UP001303160"/>
    </source>
</evidence>
<dbReference type="EMBL" id="MU863915">
    <property type="protein sequence ID" value="KAK4200728.1"/>
    <property type="molecule type" value="Genomic_DNA"/>
</dbReference>
<feature type="signal peptide" evidence="1">
    <location>
        <begin position="1"/>
        <end position="19"/>
    </location>
</feature>
<keyword evidence="3" id="KW-1185">Reference proteome</keyword>
<name>A0AAN6XI83_9PEZI</name>
<protein>
    <submittedName>
        <fullName evidence="2">Uncharacterized protein</fullName>
    </submittedName>
</protein>
<dbReference type="Proteomes" id="UP001303160">
    <property type="component" value="Unassembled WGS sequence"/>
</dbReference>
<proteinExistence type="predicted"/>
<sequence>MHLTNLLVAMTAVVGSVMAVPAPTNVHDVAARAPAVTGAPLSERQTRLPLPNIPWDCVFKQDSPNDIIPPLLGDSEQICAGILGAVARRCEDREAAGAAALTQCLLSRTSRELWEGACRCINCGLGSLLSFGGVWNDVCGYIPPPPVDIFTKI</sequence>
<comment type="caution">
    <text evidence="2">The sequence shown here is derived from an EMBL/GenBank/DDBJ whole genome shotgun (WGS) entry which is preliminary data.</text>
</comment>
<evidence type="ECO:0000313" key="2">
    <source>
        <dbReference type="EMBL" id="KAK4200728.1"/>
    </source>
</evidence>
<feature type="chain" id="PRO_5042954126" evidence="1">
    <location>
        <begin position="20"/>
        <end position="153"/>
    </location>
</feature>
<accession>A0AAN6XI83</accession>
<evidence type="ECO:0000256" key="1">
    <source>
        <dbReference type="SAM" id="SignalP"/>
    </source>
</evidence>
<reference evidence="2" key="2">
    <citation type="submission" date="2023-05" db="EMBL/GenBank/DDBJ databases">
        <authorList>
            <consortium name="Lawrence Berkeley National Laboratory"/>
            <person name="Steindorff A."/>
            <person name="Hensen N."/>
            <person name="Bonometti L."/>
            <person name="Westerberg I."/>
            <person name="Brannstrom I.O."/>
            <person name="Guillou S."/>
            <person name="Cros-Aarteil S."/>
            <person name="Calhoun S."/>
            <person name="Haridas S."/>
            <person name="Kuo A."/>
            <person name="Mondo S."/>
            <person name="Pangilinan J."/>
            <person name="Riley R."/>
            <person name="Labutti K."/>
            <person name="Andreopoulos B."/>
            <person name="Lipzen A."/>
            <person name="Chen C."/>
            <person name="Yanf M."/>
            <person name="Daum C."/>
            <person name="Ng V."/>
            <person name="Clum A."/>
            <person name="Ohm R."/>
            <person name="Martin F."/>
            <person name="Silar P."/>
            <person name="Natvig D."/>
            <person name="Lalanne C."/>
            <person name="Gautier V."/>
            <person name="Ament-Velasquez S.L."/>
            <person name="Kruys A."/>
            <person name="Hutchinson M.I."/>
            <person name="Powell A.J."/>
            <person name="Barry K."/>
            <person name="Miller A.N."/>
            <person name="Grigoriev I.V."/>
            <person name="Debuchy R."/>
            <person name="Gladieux P."/>
            <person name="Thoren M.H."/>
            <person name="Johannesson H."/>
        </authorList>
    </citation>
    <scope>NUCLEOTIDE SEQUENCE</scope>
    <source>
        <strain evidence="2">CBS 315.58</strain>
    </source>
</reference>
<gene>
    <name evidence="2" type="ORF">QBC40DRAFT_348342</name>
</gene>
<keyword evidence="1" id="KW-0732">Signal</keyword>
<reference evidence="2" key="1">
    <citation type="journal article" date="2023" name="Mol. Phylogenet. Evol.">
        <title>Genome-scale phylogeny and comparative genomics of the fungal order Sordariales.</title>
        <authorList>
            <person name="Hensen N."/>
            <person name="Bonometti L."/>
            <person name="Westerberg I."/>
            <person name="Brannstrom I.O."/>
            <person name="Guillou S."/>
            <person name="Cros-Aarteil S."/>
            <person name="Calhoun S."/>
            <person name="Haridas S."/>
            <person name="Kuo A."/>
            <person name="Mondo S."/>
            <person name="Pangilinan J."/>
            <person name="Riley R."/>
            <person name="LaButti K."/>
            <person name="Andreopoulos B."/>
            <person name="Lipzen A."/>
            <person name="Chen C."/>
            <person name="Yan M."/>
            <person name="Daum C."/>
            <person name="Ng V."/>
            <person name="Clum A."/>
            <person name="Steindorff A."/>
            <person name="Ohm R.A."/>
            <person name="Martin F."/>
            <person name="Silar P."/>
            <person name="Natvig D.O."/>
            <person name="Lalanne C."/>
            <person name="Gautier V."/>
            <person name="Ament-Velasquez S.L."/>
            <person name="Kruys A."/>
            <person name="Hutchinson M.I."/>
            <person name="Powell A.J."/>
            <person name="Barry K."/>
            <person name="Miller A.N."/>
            <person name="Grigoriev I.V."/>
            <person name="Debuchy R."/>
            <person name="Gladieux P."/>
            <person name="Hiltunen Thoren M."/>
            <person name="Johannesson H."/>
        </authorList>
    </citation>
    <scope>NUCLEOTIDE SEQUENCE</scope>
    <source>
        <strain evidence="2">CBS 315.58</strain>
    </source>
</reference>